<gene>
    <name evidence="1" type="ORF">PDMSB3_2968</name>
</gene>
<organism evidence="1 2">
    <name type="scientific">Paraburkholderia dioscoreae</name>
    <dbReference type="NCBI Taxonomy" id="2604047"/>
    <lineage>
        <taxon>Bacteria</taxon>
        <taxon>Pseudomonadati</taxon>
        <taxon>Pseudomonadota</taxon>
        <taxon>Betaproteobacteria</taxon>
        <taxon>Burkholderiales</taxon>
        <taxon>Burkholderiaceae</taxon>
        <taxon>Paraburkholderia</taxon>
    </lineage>
</organism>
<sequence>MPTRIDQLLRLMDAVLLQHGSLLAPAALAVRAI</sequence>
<dbReference type="AlphaFoldDB" id="A0A5Q4ZVV2"/>
<dbReference type="Proteomes" id="UP000325811">
    <property type="component" value="Chromosome II"/>
</dbReference>
<reference evidence="1 2" key="1">
    <citation type="submission" date="2019-08" db="EMBL/GenBank/DDBJ databases">
        <authorList>
            <person name="Herpell B J."/>
        </authorList>
    </citation>
    <scope>NUCLEOTIDE SEQUENCE [LARGE SCALE GENOMIC DNA]</scope>
    <source>
        <strain evidence="2">Msb3</strain>
    </source>
</reference>
<protein>
    <submittedName>
        <fullName evidence="1">Uncharacterized protein</fullName>
    </submittedName>
</protein>
<evidence type="ECO:0000313" key="1">
    <source>
        <dbReference type="EMBL" id="VVD34252.1"/>
    </source>
</evidence>
<accession>A0A5Q4ZVV2</accession>
<dbReference type="EMBL" id="LR699554">
    <property type="protein sequence ID" value="VVD34252.1"/>
    <property type="molecule type" value="Genomic_DNA"/>
</dbReference>
<name>A0A5Q4ZVV2_9BURK</name>
<evidence type="ECO:0000313" key="2">
    <source>
        <dbReference type="Proteomes" id="UP000325811"/>
    </source>
</evidence>
<dbReference type="KEGG" id="pdio:PDMSB3_2968.1"/>
<proteinExistence type="predicted"/>
<keyword evidence="2" id="KW-1185">Reference proteome</keyword>